<protein>
    <recommendedName>
        <fullName evidence="2">MEMO1 family protein ENM84_00335</fullName>
    </recommendedName>
</protein>
<organism evidence="3">
    <name type="scientific">Ignisphaera aggregans</name>
    <dbReference type="NCBI Taxonomy" id="334771"/>
    <lineage>
        <taxon>Archaea</taxon>
        <taxon>Thermoproteota</taxon>
        <taxon>Thermoprotei</taxon>
        <taxon>Desulfurococcales</taxon>
        <taxon>Desulfurococcaceae</taxon>
        <taxon>Ignisphaera</taxon>
    </lineage>
</organism>
<gene>
    <name evidence="3" type="primary">amrB</name>
    <name evidence="3" type="ORF">ENM84_00335</name>
</gene>
<evidence type="ECO:0000313" key="3">
    <source>
        <dbReference type="EMBL" id="HHP81089.1"/>
    </source>
</evidence>
<dbReference type="HAMAP" id="MF_00055">
    <property type="entry name" value="MEMO1"/>
    <property type="match status" value="1"/>
</dbReference>
<dbReference type="PANTHER" id="PTHR11060">
    <property type="entry name" value="PROTEIN MEMO1"/>
    <property type="match status" value="1"/>
</dbReference>
<accession>A0A7C5XLM8</accession>
<dbReference type="EMBL" id="DRZI01000013">
    <property type="protein sequence ID" value="HHP81089.1"/>
    <property type="molecule type" value="Genomic_DNA"/>
</dbReference>
<dbReference type="SUPFAM" id="SSF53213">
    <property type="entry name" value="LigB-like"/>
    <property type="match status" value="1"/>
</dbReference>
<dbReference type="Gene3D" id="3.40.830.10">
    <property type="entry name" value="LigB-like"/>
    <property type="match status" value="1"/>
</dbReference>
<dbReference type="CDD" id="cd07361">
    <property type="entry name" value="MEMO_like"/>
    <property type="match status" value="1"/>
</dbReference>
<sequence length="298" mass="33921">MMIREPQAGAWNFYPLNKKQLIIEIEKAFMDSKRGPGSLPKKDAVIEKQIIGGIVPHAGYYFSAACAAWYYKELAEQVREIDLAVILGTNHTGFGDRVTTTSYYSKWATPLGTIDIDIEFINKLKQQYPLLYDDALAHTREHSIEVQLPFLQYIYGNSFKLVPIVVRDITLEEAQRFAYALKKAVEASKKKVIVIVSSDFTHHGDIYGYILFTNDIMNNVKELDYRFIESIIELNTKKFLSLIEKYNSTICGYGAIAVIIEYAKTFNAKAKLLKYYHSGEVTGEEDIVVGYAAIEFFV</sequence>
<dbReference type="InterPro" id="IPR002737">
    <property type="entry name" value="MEMO1_fam"/>
</dbReference>
<dbReference type="AlphaFoldDB" id="A0A7C5XLM8"/>
<name>A0A7C5XLM8_9CREN</name>
<dbReference type="Pfam" id="PF01875">
    <property type="entry name" value="Memo"/>
    <property type="match status" value="1"/>
</dbReference>
<dbReference type="PANTHER" id="PTHR11060:SF0">
    <property type="entry name" value="PROTEIN MEMO1"/>
    <property type="match status" value="1"/>
</dbReference>
<dbReference type="NCBIfam" id="TIGR04336">
    <property type="entry name" value="AmmeMemoSam_B"/>
    <property type="match status" value="1"/>
</dbReference>
<comment type="similarity">
    <text evidence="1 2">Belongs to the MEMO1 family.</text>
</comment>
<evidence type="ECO:0000256" key="1">
    <source>
        <dbReference type="ARBA" id="ARBA00006315"/>
    </source>
</evidence>
<evidence type="ECO:0000256" key="2">
    <source>
        <dbReference type="HAMAP-Rule" id="MF_00055"/>
    </source>
</evidence>
<proteinExistence type="inferred from homology"/>
<reference evidence="3" key="1">
    <citation type="journal article" date="2020" name="mSystems">
        <title>Genome- and Community-Level Interaction Insights into Carbon Utilization and Element Cycling Functions of Hydrothermarchaeota in Hydrothermal Sediment.</title>
        <authorList>
            <person name="Zhou Z."/>
            <person name="Liu Y."/>
            <person name="Xu W."/>
            <person name="Pan J."/>
            <person name="Luo Z.H."/>
            <person name="Li M."/>
        </authorList>
    </citation>
    <scope>NUCLEOTIDE SEQUENCE [LARGE SCALE GENOMIC DNA]</scope>
    <source>
        <strain evidence="3">SpSt-1121</strain>
    </source>
</reference>
<comment type="caution">
    <text evidence="3">The sequence shown here is derived from an EMBL/GenBank/DDBJ whole genome shotgun (WGS) entry which is preliminary data.</text>
</comment>